<feature type="region of interest" description="Disordered" evidence="1">
    <location>
        <begin position="201"/>
        <end position="221"/>
    </location>
</feature>
<evidence type="ECO:0000313" key="5">
    <source>
        <dbReference type="Proteomes" id="UP000693981"/>
    </source>
</evidence>
<dbReference type="AlphaFoldDB" id="A0A8T1WME9"/>
<evidence type="ECO:0000259" key="3">
    <source>
        <dbReference type="Pfam" id="PF20252"/>
    </source>
</evidence>
<gene>
    <name evidence="4" type="primary">ARFGEF1_2</name>
    <name evidence="4" type="ORF">PHYBOEH_004153</name>
</gene>
<dbReference type="InterPro" id="IPR046455">
    <property type="entry name" value="Sec7/BIG1-like_C"/>
</dbReference>
<evidence type="ECO:0000256" key="1">
    <source>
        <dbReference type="SAM" id="MobiDB-lite"/>
    </source>
</evidence>
<name>A0A8T1WME9_9STRA</name>
<organism evidence="4 5">
    <name type="scientific">Phytophthora boehmeriae</name>
    <dbReference type="NCBI Taxonomy" id="109152"/>
    <lineage>
        <taxon>Eukaryota</taxon>
        <taxon>Sar</taxon>
        <taxon>Stramenopiles</taxon>
        <taxon>Oomycota</taxon>
        <taxon>Peronosporomycetes</taxon>
        <taxon>Peronosporales</taxon>
        <taxon>Peronosporaceae</taxon>
        <taxon>Phytophthora</taxon>
    </lineage>
</organism>
<feature type="domain" description="Mon2/Sec7/BIG1-like HDS" evidence="2">
    <location>
        <begin position="2"/>
        <end position="86"/>
    </location>
</feature>
<feature type="region of interest" description="Disordered" evidence="1">
    <location>
        <begin position="240"/>
        <end position="262"/>
    </location>
</feature>
<evidence type="ECO:0000313" key="4">
    <source>
        <dbReference type="EMBL" id="KAG7395172.1"/>
    </source>
</evidence>
<dbReference type="InterPro" id="IPR015403">
    <property type="entry name" value="Mon2/Sec7/BIG1-like_HDS"/>
</dbReference>
<dbReference type="Pfam" id="PF09324">
    <property type="entry name" value="Sec7-like_HDS"/>
    <property type="match status" value="1"/>
</dbReference>
<keyword evidence="5" id="KW-1185">Reference proteome</keyword>
<dbReference type="PANTHER" id="PTHR10663:SF375">
    <property type="entry name" value="LD29171P"/>
    <property type="match status" value="1"/>
</dbReference>
<dbReference type="EMBL" id="JAGDFL010000223">
    <property type="protein sequence ID" value="KAG7395172.1"/>
    <property type="molecule type" value="Genomic_DNA"/>
</dbReference>
<protein>
    <submittedName>
        <fullName evidence="4">Brefeldin A-inhibited guanine nucleotide-exchange protein 1</fullName>
    </submittedName>
</protein>
<dbReference type="OrthoDB" id="430364at2759"/>
<feature type="region of interest" description="Disordered" evidence="1">
    <location>
        <begin position="477"/>
        <end position="509"/>
    </location>
</feature>
<dbReference type="Pfam" id="PF20252">
    <property type="entry name" value="BIG2_C"/>
    <property type="match status" value="1"/>
</dbReference>
<feature type="domain" description="Sec7/BIG1-like C-terminal" evidence="3">
    <location>
        <begin position="564"/>
        <end position="767"/>
    </location>
</feature>
<dbReference type="PANTHER" id="PTHR10663">
    <property type="entry name" value="GUANYL-NUCLEOTIDE EXCHANGE FACTOR"/>
    <property type="match status" value="1"/>
</dbReference>
<reference evidence="4" key="1">
    <citation type="submission" date="2021-02" db="EMBL/GenBank/DDBJ databases">
        <authorList>
            <person name="Palmer J.M."/>
        </authorList>
    </citation>
    <scope>NUCLEOTIDE SEQUENCE</scope>
    <source>
        <strain evidence="4">SCRP23</strain>
    </source>
</reference>
<evidence type="ECO:0000259" key="2">
    <source>
        <dbReference type="Pfam" id="PF09324"/>
    </source>
</evidence>
<dbReference type="Proteomes" id="UP000693981">
    <property type="component" value="Unassembled WGS sequence"/>
</dbReference>
<proteinExistence type="predicted"/>
<accession>A0A8T1WME9</accession>
<sequence length="777" mass="85745">MKFLERPELRDFNFQRLFLAPFEIIMANATSLETRELVLRCVENLVLARVANIRSGWKTIWGVLRVAAETYVPGSEDRVVLLGFQIARAVLERHFESIVDVFVDAVECLLAFSVCGCEEVERQMEERLALTQLGVDSIGLLRNVCVEKLASGEVIEPLTARENAGSLSATNAPAAAAAAAAAAKQAARVGFKKVKVLAEDPTAEPAGAPASPSKRASIRYQKQESVRSLEEEVAELSPRAKVLSPSSRSSPRRRASSVEAVEGEQQQLVDGEALYNDSAAHTRMWWPVLTALSTLAADRRIDVRLAALAALFDALETHGTKFSAGLWALVFKGVLIPLLDELRHLEVVVEKGAHSLPKLPLPARSDSSRMPPYTAGKTTATLCLERLLECFGLFYDIVGFLPEVLFLLGKCMDAGDAEEQLAAASARALEVMLVTHGRKFPEDVWGLISDELRSVMKRAEPTWVFFVLPPDEDSGDVLPPPAPIDLNGDSPSKTKALELPPTRSPAKGSLAMSMVSPRQPSFLSMYPGVVATLGFTFITSFPPKIITVEEVEAQRVPSRTHLAVLLALQRVVGNVLASRRKRHLSLSAGHARSLLVSLRESFTFARKVNDAVPLRRYLQRVGWRYGMTVPSSSELPSLLPQEVLGKQQYLHVLFSALRRNVSSDEIAPTDEQDEARKYMARLAQETLEEYLAWTGIAPQHIEETQVPADAQQRVESFTPVMVAMLREMAEFDSAELQRHMTWLYPLLTDLVMVQNAEVRVALSSVFSRAMRQLLPPM</sequence>
<comment type="caution">
    <text evidence="4">The sequence shown here is derived from an EMBL/GenBank/DDBJ whole genome shotgun (WGS) entry which is preliminary data.</text>
</comment>